<evidence type="ECO:0000256" key="1">
    <source>
        <dbReference type="SAM" id="Phobius"/>
    </source>
</evidence>
<evidence type="ECO:0000313" key="2">
    <source>
        <dbReference type="EMBL" id="RKT85511.1"/>
    </source>
</evidence>
<sequence>MNLSSAFKIALAHVPVILALAAIFWFDRRGARKLLTKWGVPEPPETQVRTALHYRRMRWACYPLLVPATMWITHLATGTDQYRLTSIPVAVLLAAALAELLALPMSKHIPTVRRPLFALVPKWGLVLCGFLLLAAVVTGILDLSAQQLATSVLTEADTSPLERATRPEIPITVPLLATAIILLAAAVVLWCSATRSFSPDHAVDLALRTRSARVALALAAVSQAVYVLPLAWWRVPLVANNRPTTDAVEWVRQLDGVVGTALLPLFLGALACWPLIAAPARNRS</sequence>
<dbReference type="RefSeq" id="WP_093157894.1">
    <property type="nucleotide sequence ID" value="NZ_FOUP01000018.1"/>
</dbReference>
<dbReference type="Proteomes" id="UP000199398">
    <property type="component" value="Unassembled WGS sequence"/>
</dbReference>
<dbReference type="OrthoDB" id="3693152at2"/>
<dbReference type="Proteomes" id="UP000270697">
    <property type="component" value="Unassembled WGS sequence"/>
</dbReference>
<keyword evidence="5" id="KW-1185">Reference proteome</keyword>
<feature type="transmembrane region" description="Helical" evidence="1">
    <location>
        <begin position="171"/>
        <end position="193"/>
    </location>
</feature>
<evidence type="ECO:0000313" key="4">
    <source>
        <dbReference type="Proteomes" id="UP000199398"/>
    </source>
</evidence>
<name>A0A1I5IF03_9PSEU</name>
<dbReference type="EMBL" id="RBXX01000002">
    <property type="protein sequence ID" value="RKT85511.1"/>
    <property type="molecule type" value="Genomic_DNA"/>
</dbReference>
<gene>
    <name evidence="2" type="ORF">ATL45_3858</name>
    <name evidence="3" type="ORF">SAMN05421805_11889</name>
</gene>
<feature type="transmembrane region" description="Helical" evidence="1">
    <location>
        <begin position="82"/>
        <end position="103"/>
    </location>
</feature>
<feature type="transmembrane region" description="Helical" evidence="1">
    <location>
        <begin position="123"/>
        <end position="141"/>
    </location>
</feature>
<feature type="transmembrane region" description="Helical" evidence="1">
    <location>
        <begin position="214"/>
        <end position="233"/>
    </location>
</feature>
<reference evidence="3 4" key="1">
    <citation type="submission" date="2016-10" db="EMBL/GenBank/DDBJ databases">
        <authorList>
            <person name="de Groot N.N."/>
        </authorList>
    </citation>
    <scope>NUCLEOTIDE SEQUENCE [LARGE SCALE GENOMIC DNA]</scope>
    <source>
        <strain evidence="3 4">CPCC 201259</strain>
    </source>
</reference>
<keyword evidence="1" id="KW-0812">Transmembrane</keyword>
<feature type="transmembrane region" description="Helical" evidence="1">
    <location>
        <begin position="59"/>
        <end position="76"/>
    </location>
</feature>
<keyword evidence="1" id="KW-1133">Transmembrane helix</keyword>
<evidence type="ECO:0000313" key="3">
    <source>
        <dbReference type="EMBL" id="SFO58816.1"/>
    </source>
</evidence>
<evidence type="ECO:0000313" key="5">
    <source>
        <dbReference type="Proteomes" id="UP000270697"/>
    </source>
</evidence>
<feature type="transmembrane region" description="Helical" evidence="1">
    <location>
        <begin position="6"/>
        <end position="26"/>
    </location>
</feature>
<proteinExistence type="predicted"/>
<reference evidence="2 5" key="2">
    <citation type="submission" date="2018-10" db="EMBL/GenBank/DDBJ databases">
        <title>Sequencing the genomes of 1000 actinobacteria strains.</title>
        <authorList>
            <person name="Klenk H.-P."/>
        </authorList>
    </citation>
    <scope>NUCLEOTIDE SEQUENCE [LARGE SCALE GENOMIC DNA]</scope>
    <source>
        <strain evidence="2 5">DSM 45119</strain>
    </source>
</reference>
<feature type="transmembrane region" description="Helical" evidence="1">
    <location>
        <begin position="253"/>
        <end position="276"/>
    </location>
</feature>
<dbReference type="AlphaFoldDB" id="A0A1I5IF03"/>
<dbReference type="EMBL" id="FOUP01000018">
    <property type="protein sequence ID" value="SFO58816.1"/>
    <property type="molecule type" value="Genomic_DNA"/>
</dbReference>
<protein>
    <submittedName>
        <fullName evidence="3">Uncharacterized protein</fullName>
    </submittedName>
</protein>
<accession>A0A1I5IF03</accession>
<keyword evidence="1" id="KW-0472">Membrane</keyword>
<organism evidence="3 4">
    <name type="scientific">Saccharopolyspora antimicrobica</name>
    <dbReference type="NCBI Taxonomy" id="455193"/>
    <lineage>
        <taxon>Bacteria</taxon>
        <taxon>Bacillati</taxon>
        <taxon>Actinomycetota</taxon>
        <taxon>Actinomycetes</taxon>
        <taxon>Pseudonocardiales</taxon>
        <taxon>Pseudonocardiaceae</taxon>
        <taxon>Saccharopolyspora</taxon>
    </lineage>
</organism>